<comment type="pathway">
    <text evidence="5">Amino-acid degradation; L-histidine degradation into L-glutamate; L-glutamate from N-formimidoyl-L-glutamate (hydrolase route): step 1/1.</text>
</comment>
<dbReference type="RefSeq" id="WP_089317751.1">
    <property type="nucleotide sequence ID" value="NZ_FZOQ01000002.1"/>
</dbReference>
<dbReference type="NCBIfam" id="TIGR01227">
    <property type="entry name" value="hutG"/>
    <property type="match status" value="1"/>
</dbReference>
<evidence type="ECO:0000313" key="10">
    <source>
        <dbReference type="EMBL" id="SNS13770.1"/>
    </source>
</evidence>
<dbReference type="InterPro" id="IPR023696">
    <property type="entry name" value="Ureohydrolase_dom_sf"/>
</dbReference>
<feature type="binding site" evidence="5">
    <location>
        <position position="160"/>
    </location>
    <ligand>
        <name>Mn(2+)</name>
        <dbReference type="ChEBI" id="CHEBI:29035"/>
        <label>2</label>
    </ligand>
</feature>
<evidence type="ECO:0000256" key="8">
    <source>
        <dbReference type="PROSITE-ProRule" id="PRU00742"/>
    </source>
</evidence>
<feature type="binding site" evidence="5">
    <location>
        <position position="250"/>
    </location>
    <ligand>
        <name>Mn(2+)</name>
        <dbReference type="ChEBI" id="CHEBI:29035"/>
        <label>2</label>
    </ligand>
</feature>
<dbReference type="PROSITE" id="PS01053">
    <property type="entry name" value="ARGINASE_1"/>
    <property type="match status" value="1"/>
</dbReference>
<dbReference type="UniPathway" id="UPA00379">
    <property type="reaction ID" value="UER00552"/>
</dbReference>
<dbReference type="EMBL" id="FZOQ01000002">
    <property type="protein sequence ID" value="SNS13770.1"/>
    <property type="molecule type" value="Genomic_DNA"/>
</dbReference>
<feature type="binding site" evidence="5">
    <location>
        <position position="252"/>
    </location>
    <ligand>
        <name>Mn(2+)</name>
        <dbReference type="ChEBI" id="CHEBI:29035"/>
        <label>2</label>
    </ligand>
</feature>
<feature type="binding site" evidence="7">
    <location>
        <position position="252"/>
    </location>
    <ligand>
        <name>Mn(2+)</name>
        <dbReference type="ChEBI" id="CHEBI:29035"/>
        <label>1</label>
    </ligand>
</feature>
<dbReference type="PROSITE" id="PS51409">
    <property type="entry name" value="ARGINASE_2"/>
    <property type="match status" value="1"/>
</dbReference>
<feature type="binding site" evidence="5 7">
    <location>
        <position position="250"/>
    </location>
    <ligand>
        <name>Mn(2+)</name>
        <dbReference type="ChEBI" id="CHEBI:29035"/>
        <label>1</label>
    </ligand>
</feature>
<dbReference type="InterPro" id="IPR020855">
    <property type="entry name" value="Ureohydrolase_Mn_BS"/>
</dbReference>
<keyword evidence="1 5" id="KW-0479">Metal-binding</keyword>
<evidence type="ECO:0000256" key="9">
    <source>
        <dbReference type="RuleBase" id="RU003684"/>
    </source>
</evidence>
<dbReference type="HAMAP" id="MF_00737">
    <property type="entry name" value="Formimidoylglutam"/>
    <property type="match status" value="1"/>
</dbReference>
<evidence type="ECO:0000256" key="2">
    <source>
        <dbReference type="ARBA" id="ARBA00022801"/>
    </source>
</evidence>
<dbReference type="GO" id="GO:0030145">
    <property type="term" value="F:manganese ion binding"/>
    <property type="evidence" value="ECO:0007669"/>
    <property type="project" value="UniProtKB-UniRule"/>
</dbReference>
<dbReference type="AlphaFoldDB" id="A0A239C0W3"/>
<name>A0A239C0W3_9BACT</name>
<evidence type="ECO:0000313" key="11">
    <source>
        <dbReference type="Proteomes" id="UP000198432"/>
    </source>
</evidence>
<dbReference type="GO" id="GO:0019556">
    <property type="term" value="P:L-histidine catabolic process to glutamate and formamide"/>
    <property type="evidence" value="ECO:0007669"/>
    <property type="project" value="UniProtKB-UniRule"/>
</dbReference>
<comment type="cofactor">
    <cofactor evidence="5 7">
        <name>Mn(2+)</name>
        <dbReference type="ChEBI" id="CHEBI:29035"/>
    </cofactor>
    <text evidence="5 7">Binds 2 manganese ions per subunit.</text>
</comment>
<dbReference type="Proteomes" id="UP000198432">
    <property type="component" value="Unassembled WGS sequence"/>
</dbReference>
<comment type="similarity">
    <text evidence="5 8 9">Belongs to the arginase family.</text>
</comment>
<dbReference type="InterPro" id="IPR005923">
    <property type="entry name" value="HutG"/>
</dbReference>
<reference evidence="11" key="1">
    <citation type="submission" date="2017-06" db="EMBL/GenBank/DDBJ databases">
        <authorList>
            <person name="Varghese N."/>
            <person name="Submissions S."/>
        </authorList>
    </citation>
    <scope>NUCLEOTIDE SEQUENCE [LARGE SCALE GENOMIC DNA]</scope>
    <source>
        <strain evidence="11">NKM1</strain>
    </source>
</reference>
<keyword evidence="4 5" id="KW-0464">Manganese</keyword>
<dbReference type="Gene3D" id="3.40.800.10">
    <property type="entry name" value="Ureohydrolase domain"/>
    <property type="match status" value="1"/>
</dbReference>
<keyword evidence="11" id="KW-1185">Reference proteome</keyword>
<organism evidence="10 11">
    <name type="scientific">Pontibacter ummariensis</name>
    <dbReference type="NCBI Taxonomy" id="1610492"/>
    <lineage>
        <taxon>Bacteria</taxon>
        <taxon>Pseudomonadati</taxon>
        <taxon>Bacteroidota</taxon>
        <taxon>Cytophagia</taxon>
        <taxon>Cytophagales</taxon>
        <taxon>Hymenobacteraceae</taxon>
        <taxon>Pontibacter</taxon>
    </lineage>
</organism>
<sequence>MYRPATKEYWKGRVDAQDGSLGSRWHQAVHLLDMAGTVPAVAEGERGFAFLGFCCDEGVRRNQGRVGAIAGPAVLRAAMASFAYHLPAHVTLYDAGDVLCTGQHLEEAQEQLGKKVAHLQQQGYSTLVLGGGHETAYGHLLGLEQVTSQQRLGILNFDAHFDLRSYAQQASSGTPFLQMADRLQAKGRDFHYQVLGVQEQGNTQALFQVAEKLGVRYTLAEEMQSAQFAEVLQGVQSFLEEVDAVYVTIDLDVFAAAYAPGVSAVNALGLQPDIVLCLLQQVVQSGKLLSLDIAELNPGQDIDNHTAKLGAGIIYHAVKWWSRL</sequence>
<evidence type="ECO:0000256" key="6">
    <source>
        <dbReference type="NCBIfam" id="TIGR01227"/>
    </source>
</evidence>
<dbReference type="PIRSF" id="PIRSF036979">
    <property type="entry name" value="Arginase"/>
    <property type="match status" value="1"/>
</dbReference>
<evidence type="ECO:0000256" key="7">
    <source>
        <dbReference type="PIRSR" id="PIRSR036979-1"/>
    </source>
</evidence>
<dbReference type="CDD" id="cd09988">
    <property type="entry name" value="Formimidoylglutamase"/>
    <property type="match status" value="1"/>
</dbReference>
<comment type="function">
    <text evidence="5">Catalyzes the conversion of N-formimidoyl-L-glutamate to L-glutamate and formamide.</text>
</comment>
<dbReference type="Pfam" id="PF00491">
    <property type="entry name" value="Arginase"/>
    <property type="match status" value="1"/>
</dbReference>
<dbReference type="GO" id="GO:0050415">
    <property type="term" value="F:formimidoylglutamase activity"/>
    <property type="evidence" value="ECO:0007669"/>
    <property type="project" value="UniProtKB-UniRule"/>
</dbReference>
<protein>
    <recommendedName>
        <fullName evidence="5 6">Formimidoylglutamase</fullName>
        <ecNumber evidence="5 6">3.5.3.8</ecNumber>
    </recommendedName>
    <alternativeName>
        <fullName evidence="5">Formiminoglutamase</fullName>
    </alternativeName>
    <alternativeName>
        <fullName evidence="5">Formiminoglutamate hydrolase</fullName>
    </alternativeName>
</protein>
<proteinExistence type="inferred from homology"/>
<evidence type="ECO:0000256" key="3">
    <source>
        <dbReference type="ARBA" id="ARBA00022808"/>
    </source>
</evidence>
<dbReference type="OrthoDB" id="9788689at2"/>
<keyword evidence="3 5" id="KW-0369">Histidine metabolism</keyword>
<dbReference type="GO" id="GO:0019557">
    <property type="term" value="P:L-histidine catabolic process to glutamate and formate"/>
    <property type="evidence" value="ECO:0007669"/>
    <property type="project" value="UniProtKB-UniPathway"/>
</dbReference>
<feature type="binding site" evidence="5">
    <location>
        <position position="158"/>
    </location>
    <ligand>
        <name>Mn(2+)</name>
        <dbReference type="ChEBI" id="CHEBI:29035"/>
        <label>2</label>
    </ligand>
</feature>
<dbReference type="PANTHER" id="PTHR11358">
    <property type="entry name" value="ARGINASE/AGMATINASE"/>
    <property type="match status" value="1"/>
</dbReference>
<feature type="binding site" evidence="5 7">
    <location>
        <position position="158"/>
    </location>
    <ligand>
        <name>Mn(2+)</name>
        <dbReference type="ChEBI" id="CHEBI:29035"/>
        <label>1</label>
    </ligand>
</feature>
<dbReference type="SUPFAM" id="SSF52768">
    <property type="entry name" value="Arginase/deacetylase"/>
    <property type="match status" value="1"/>
</dbReference>
<evidence type="ECO:0000256" key="5">
    <source>
        <dbReference type="HAMAP-Rule" id="MF_00737"/>
    </source>
</evidence>
<accession>A0A239C0W3</accession>
<dbReference type="EC" id="3.5.3.8" evidence="5 6"/>
<dbReference type="PANTHER" id="PTHR11358:SF35">
    <property type="entry name" value="FORMIMIDOYLGLUTAMASE"/>
    <property type="match status" value="1"/>
</dbReference>
<dbReference type="GO" id="GO:0033389">
    <property type="term" value="P:putrescine biosynthetic process from arginine, via agmatine"/>
    <property type="evidence" value="ECO:0007669"/>
    <property type="project" value="TreeGrafter"/>
</dbReference>
<comment type="catalytic activity">
    <reaction evidence="5">
        <text>N-formimidoyl-L-glutamate + H2O = formamide + L-glutamate</text>
        <dbReference type="Rhea" id="RHEA:22492"/>
        <dbReference type="ChEBI" id="CHEBI:15377"/>
        <dbReference type="ChEBI" id="CHEBI:16397"/>
        <dbReference type="ChEBI" id="CHEBI:29985"/>
        <dbReference type="ChEBI" id="CHEBI:58928"/>
        <dbReference type="EC" id="3.5.3.8"/>
    </reaction>
</comment>
<feature type="binding site" evidence="5 7">
    <location>
        <position position="133"/>
    </location>
    <ligand>
        <name>Mn(2+)</name>
        <dbReference type="ChEBI" id="CHEBI:29035"/>
        <label>1</label>
    </ligand>
</feature>
<dbReference type="InterPro" id="IPR006035">
    <property type="entry name" value="Ureohydrolase"/>
</dbReference>
<keyword evidence="2 5" id="KW-0378">Hydrolase</keyword>
<feature type="binding site" evidence="7">
    <location>
        <position position="160"/>
    </location>
    <ligand>
        <name>Mn(2+)</name>
        <dbReference type="ChEBI" id="CHEBI:29035"/>
        <label>1</label>
    </ligand>
</feature>
<dbReference type="GO" id="GO:0008783">
    <property type="term" value="F:agmatinase activity"/>
    <property type="evidence" value="ECO:0007669"/>
    <property type="project" value="TreeGrafter"/>
</dbReference>
<evidence type="ECO:0000256" key="1">
    <source>
        <dbReference type="ARBA" id="ARBA00022723"/>
    </source>
</evidence>
<gene>
    <name evidence="5" type="primary">hutG</name>
    <name evidence="10" type="ORF">SAMN06296052_102281</name>
</gene>
<feature type="binding site" evidence="5 7">
    <location>
        <position position="162"/>
    </location>
    <ligand>
        <name>Mn(2+)</name>
        <dbReference type="ChEBI" id="CHEBI:29035"/>
        <label>1</label>
    </ligand>
</feature>
<evidence type="ECO:0000256" key="4">
    <source>
        <dbReference type="ARBA" id="ARBA00023211"/>
    </source>
</evidence>